<evidence type="ECO:0008006" key="4">
    <source>
        <dbReference type="Google" id="ProtNLM"/>
    </source>
</evidence>
<evidence type="ECO:0000313" key="2">
    <source>
        <dbReference type="EMBL" id="KXF82890.1"/>
    </source>
</evidence>
<dbReference type="RefSeq" id="WP_067412057.1">
    <property type="nucleotide sequence ID" value="NZ_LNTY01000011.1"/>
</dbReference>
<dbReference type="Proteomes" id="UP000070529">
    <property type="component" value="Unassembled WGS sequence"/>
</dbReference>
<dbReference type="PROSITE" id="PS51257">
    <property type="entry name" value="PROKAR_LIPOPROTEIN"/>
    <property type="match status" value="1"/>
</dbReference>
<organism evidence="2 3">
    <name type="scientific">Enterovibrio coralii</name>
    <dbReference type="NCBI Taxonomy" id="294935"/>
    <lineage>
        <taxon>Bacteria</taxon>
        <taxon>Pseudomonadati</taxon>
        <taxon>Pseudomonadota</taxon>
        <taxon>Gammaproteobacteria</taxon>
        <taxon>Vibrionales</taxon>
        <taxon>Vibrionaceae</taxon>
        <taxon>Enterovibrio</taxon>
    </lineage>
</organism>
<dbReference type="Pfam" id="PF10973">
    <property type="entry name" value="DUF2799"/>
    <property type="match status" value="1"/>
</dbReference>
<comment type="caution">
    <text evidence="2">The sequence shown here is derived from an EMBL/GenBank/DDBJ whole genome shotgun (WGS) entry which is preliminary data.</text>
</comment>
<dbReference type="STRING" id="294935.ATN88_24355"/>
<sequence length="127" mass="13785">MLKKSGVLFLAALMVGCAGIEDTTKLVQEGNWIAVGERDGVRGIPSRSMSDLKALAAKAGVGTVNVADYELGYNDGVDRYCDVNNAYEIGLAGMQYLGVCANMEDGVRFELEWQRGFEDFQSADQTF</sequence>
<name>A0A135IBQ3_9GAMM</name>
<proteinExistence type="predicted"/>
<dbReference type="OrthoDB" id="5917215at2"/>
<accession>A0A135IBQ3</accession>
<evidence type="ECO:0000313" key="3">
    <source>
        <dbReference type="Proteomes" id="UP000070529"/>
    </source>
</evidence>
<dbReference type="EMBL" id="LNTY01000011">
    <property type="protein sequence ID" value="KXF82890.1"/>
    <property type="molecule type" value="Genomic_DNA"/>
</dbReference>
<reference evidence="2 3" key="1">
    <citation type="submission" date="2015-11" db="EMBL/GenBank/DDBJ databases">
        <title>Genomic Taxonomy of the Vibrionaceae.</title>
        <authorList>
            <person name="Gomez-Gil B."/>
            <person name="Enciso-Ibarra J."/>
        </authorList>
    </citation>
    <scope>NUCLEOTIDE SEQUENCE [LARGE SCALE GENOMIC DNA]</scope>
    <source>
        <strain evidence="2 3">CAIM 912</strain>
    </source>
</reference>
<evidence type="ECO:0000256" key="1">
    <source>
        <dbReference type="SAM" id="SignalP"/>
    </source>
</evidence>
<gene>
    <name evidence="2" type="ORF">ATN88_24355</name>
</gene>
<keyword evidence="3" id="KW-1185">Reference proteome</keyword>
<keyword evidence="1" id="KW-0732">Signal</keyword>
<dbReference type="InterPro" id="IPR021242">
    <property type="entry name" value="DUF2799"/>
</dbReference>
<feature type="chain" id="PRO_5007465833" description="DUF2799 domain-containing protein" evidence="1">
    <location>
        <begin position="21"/>
        <end position="127"/>
    </location>
</feature>
<feature type="signal peptide" evidence="1">
    <location>
        <begin position="1"/>
        <end position="20"/>
    </location>
</feature>
<protein>
    <recommendedName>
        <fullName evidence="4">DUF2799 domain-containing protein</fullName>
    </recommendedName>
</protein>
<dbReference type="AlphaFoldDB" id="A0A135IBQ3"/>